<dbReference type="PaxDb" id="6945-B7QDR0"/>
<sequence length="248" mass="27573">MLAQNETGRSWSSIPFYICPEIGAELSACRRRAEGEASERRKRPSVSSSLGGRRQGEGRAEPEKQPARYSEQVSSSSDAWPARRFRDAPGGNGSPAFRFVPAKKNRKEMEDSACGQRHRRRASQILPPGGRDASRKPPTSAVDARPRHHRSVPHPRRLREETGDVHAEDAPTPRTRSPKPSRATLEATLTLPSYTRECQITATEGKETTGHVFASWYRDSPRSSQRDLLKETSVDSACEEGGARWGQK</sequence>
<feature type="compositionally biased region" description="Basic residues" evidence="1">
    <location>
        <begin position="146"/>
        <end position="157"/>
    </location>
</feature>
<reference evidence="2 4" key="1">
    <citation type="submission" date="2008-03" db="EMBL/GenBank/DDBJ databases">
        <title>Annotation of Ixodes scapularis.</title>
        <authorList>
            <consortium name="Ixodes scapularis Genome Project Consortium"/>
            <person name="Caler E."/>
            <person name="Hannick L.I."/>
            <person name="Bidwell S."/>
            <person name="Joardar V."/>
            <person name="Thiagarajan M."/>
            <person name="Amedeo P."/>
            <person name="Galinsky K.J."/>
            <person name="Schobel S."/>
            <person name="Inman J."/>
            <person name="Hostetler J."/>
            <person name="Miller J."/>
            <person name="Hammond M."/>
            <person name="Megy K."/>
            <person name="Lawson D."/>
            <person name="Kodira C."/>
            <person name="Sutton G."/>
            <person name="Meyer J."/>
            <person name="Hill C.A."/>
            <person name="Birren B."/>
            <person name="Nene V."/>
            <person name="Collins F."/>
            <person name="Alarcon-Chaidez F."/>
            <person name="Wikel S."/>
            <person name="Strausberg R."/>
        </authorList>
    </citation>
    <scope>NUCLEOTIDE SEQUENCE [LARGE SCALE GENOMIC DNA]</scope>
    <source>
        <strain evidence="4">Wikel</strain>
        <strain evidence="2">Wikel colony</strain>
    </source>
</reference>
<dbReference type="EMBL" id="ABJB010767745">
    <property type="status" value="NOT_ANNOTATED_CDS"/>
    <property type="molecule type" value="Genomic_DNA"/>
</dbReference>
<feature type="region of interest" description="Disordered" evidence="1">
    <location>
        <begin position="29"/>
        <end position="196"/>
    </location>
</feature>
<gene>
    <name evidence="2" type="ORF">IscW_ISCW013391</name>
</gene>
<feature type="region of interest" description="Disordered" evidence="1">
    <location>
        <begin position="219"/>
        <end position="248"/>
    </location>
</feature>
<accession>B7QDR0</accession>
<feature type="compositionally biased region" description="Basic and acidic residues" evidence="1">
    <location>
        <begin position="158"/>
        <end position="171"/>
    </location>
</feature>
<dbReference type="HOGENOM" id="CLU_1121165_0_0_1"/>
<protein>
    <submittedName>
        <fullName evidence="2 3">Uncharacterized protein</fullName>
    </submittedName>
</protein>
<evidence type="ECO:0000256" key="1">
    <source>
        <dbReference type="SAM" id="MobiDB-lite"/>
    </source>
</evidence>
<evidence type="ECO:0000313" key="4">
    <source>
        <dbReference type="Proteomes" id="UP000001555"/>
    </source>
</evidence>
<reference evidence="3" key="2">
    <citation type="submission" date="2020-05" db="UniProtKB">
        <authorList>
            <consortium name="EnsemblMetazoa"/>
        </authorList>
    </citation>
    <scope>IDENTIFICATION</scope>
    <source>
        <strain evidence="3">wikel</strain>
    </source>
</reference>
<feature type="compositionally biased region" description="Basic and acidic residues" evidence="1">
    <location>
        <begin position="219"/>
        <end position="233"/>
    </location>
</feature>
<evidence type="ECO:0000313" key="3">
    <source>
        <dbReference type="EnsemblMetazoa" id="ISCW013391-PA"/>
    </source>
</evidence>
<dbReference type="Proteomes" id="UP000001555">
    <property type="component" value="Unassembled WGS sequence"/>
</dbReference>
<feature type="compositionally biased region" description="Basic and acidic residues" evidence="1">
    <location>
        <begin position="54"/>
        <end position="66"/>
    </location>
</feature>
<dbReference type="EMBL" id="DS915257">
    <property type="protein sequence ID" value="EEC16982.1"/>
    <property type="molecule type" value="Genomic_DNA"/>
</dbReference>
<organism>
    <name type="scientific">Ixodes scapularis</name>
    <name type="common">Black-legged tick</name>
    <name type="synonym">Deer tick</name>
    <dbReference type="NCBI Taxonomy" id="6945"/>
    <lineage>
        <taxon>Eukaryota</taxon>
        <taxon>Metazoa</taxon>
        <taxon>Ecdysozoa</taxon>
        <taxon>Arthropoda</taxon>
        <taxon>Chelicerata</taxon>
        <taxon>Arachnida</taxon>
        <taxon>Acari</taxon>
        <taxon>Parasitiformes</taxon>
        <taxon>Ixodida</taxon>
        <taxon>Ixodoidea</taxon>
        <taxon>Ixodidae</taxon>
        <taxon>Ixodinae</taxon>
        <taxon>Ixodes</taxon>
    </lineage>
</organism>
<name>B7QDR0_IXOSC</name>
<dbReference type="VEuPathDB" id="VectorBase:ISCW013391"/>
<feature type="compositionally biased region" description="Low complexity" evidence="1">
    <location>
        <begin position="172"/>
        <end position="184"/>
    </location>
</feature>
<dbReference type="InParanoid" id="B7QDR0"/>
<dbReference type="AlphaFoldDB" id="B7QDR0"/>
<evidence type="ECO:0000313" key="2">
    <source>
        <dbReference type="EMBL" id="EEC16982.1"/>
    </source>
</evidence>
<keyword evidence="4" id="KW-1185">Reference proteome</keyword>
<dbReference type="EnsemblMetazoa" id="ISCW013391-RA">
    <property type="protein sequence ID" value="ISCW013391-PA"/>
    <property type="gene ID" value="ISCW013391"/>
</dbReference>
<dbReference type="VEuPathDB" id="VectorBase:ISCI013391"/>
<proteinExistence type="predicted"/>